<evidence type="ECO:0000313" key="1">
    <source>
        <dbReference type="EMBL" id="MBX53890.1"/>
    </source>
</evidence>
<proteinExistence type="predicted"/>
<reference evidence="1" key="1">
    <citation type="submission" date="2018-02" db="EMBL/GenBank/DDBJ databases">
        <title>Rhizophora mucronata_Transcriptome.</title>
        <authorList>
            <person name="Meera S.P."/>
            <person name="Sreeshan A."/>
            <person name="Augustine A."/>
        </authorList>
    </citation>
    <scope>NUCLEOTIDE SEQUENCE</scope>
    <source>
        <tissue evidence="1">Leaf</tissue>
    </source>
</reference>
<accession>A0A2P2PGP5</accession>
<protein>
    <submittedName>
        <fullName evidence="1">Uncharacterized protein</fullName>
    </submittedName>
</protein>
<dbReference type="AlphaFoldDB" id="A0A2P2PGP5"/>
<sequence length="22" mass="2618">MPLFFSSKLQNCRLNVRENCFA</sequence>
<name>A0A2P2PGP5_RHIMU</name>
<organism evidence="1">
    <name type="scientific">Rhizophora mucronata</name>
    <name type="common">Asiatic mangrove</name>
    <dbReference type="NCBI Taxonomy" id="61149"/>
    <lineage>
        <taxon>Eukaryota</taxon>
        <taxon>Viridiplantae</taxon>
        <taxon>Streptophyta</taxon>
        <taxon>Embryophyta</taxon>
        <taxon>Tracheophyta</taxon>
        <taxon>Spermatophyta</taxon>
        <taxon>Magnoliopsida</taxon>
        <taxon>eudicotyledons</taxon>
        <taxon>Gunneridae</taxon>
        <taxon>Pentapetalae</taxon>
        <taxon>rosids</taxon>
        <taxon>fabids</taxon>
        <taxon>Malpighiales</taxon>
        <taxon>Rhizophoraceae</taxon>
        <taxon>Rhizophora</taxon>
    </lineage>
</organism>
<dbReference type="EMBL" id="GGEC01073406">
    <property type="protein sequence ID" value="MBX53890.1"/>
    <property type="molecule type" value="Transcribed_RNA"/>
</dbReference>